<comment type="cofactor">
    <cofactor evidence="1">
        <name>Mg(2+)</name>
        <dbReference type="ChEBI" id="CHEBI:18420"/>
    </cofactor>
</comment>
<evidence type="ECO:0000256" key="3">
    <source>
        <dbReference type="ARBA" id="ARBA00022801"/>
    </source>
</evidence>
<keyword evidence="3 6" id="KW-0378">Hydrolase</keyword>
<name>A0ABT0S0U6_9SPHN</name>
<protein>
    <submittedName>
        <fullName evidence="6">NUDIX hydrolase</fullName>
    </submittedName>
</protein>
<evidence type="ECO:0000256" key="4">
    <source>
        <dbReference type="ARBA" id="ARBA00022842"/>
    </source>
</evidence>
<dbReference type="InterPro" id="IPR000086">
    <property type="entry name" value="NUDIX_hydrolase_dom"/>
</dbReference>
<feature type="domain" description="Nudix hydrolase" evidence="5">
    <location>
        <begin position="26"/>
        <end position="164"/>
    </location>
</feature>
<dbReference type="PANTHER" id="PTHR12629">
    <property type="entry name" value="DIPHOSPHOINOSITOL POLYPHOSPHATE PHOSPHOHYDROLASE"/>
    <property type="match status" value="1"/>
</dbReference>
<dbReference type="Pfam" id="PF00293">
    <property type="entry name" value="NUDIX"/>
    <property type="match status" value="1"/>
</dbReference>
<keyword evidence="2" id="KW-0479">Metal-binding</keyword>
<proteinExistence type="predicted"/>
<evidence type="ECO:0000256" key="2">
    <source>
        <dbReference type="ARBA" id="ARBA00022723"/>
    </source>
</evidence>
<evidence type="ECO:0000313" key="6">
    <source>
        <dbReference type="EMBL" id="MCL6729468.1"/>
    </source>
</evidence>
<dbReference type="CDD" id="cd04666">
    <property type="entry name" value="NUDIX_DIPP2_like_Nudt4"/>
    <property type="match status" value="1"/>
</dbReference>
<reference evidence="6" key="1">
    <citation type="submission" date="2022-05" db="EMBL/GenBank/DDBJ databases">
        <authorList>
            <person name="Jo J.-H."/>
            <person name="Im W.-T."/>
        </authorList>
    </citation>
    <scope>NUCLEOTIDE SEQUENCE</scope>
    <source>
        <strain evidence="6">SE220</strain>
    </source>
</reference>
<dbReference type="InterPro" id="IPR015797">
    <property type="entry name" value="NUDIX_hydrolase-like_dom_sf"/>
</dbReference>
<comment type="caution">
    <text evidence="6">The sequence shown here is derived from an EMBL/GenBank/DDBJ whole genome shotgun (WGS) entry which is preliminary data.</text>
</comment>
<gene>
    <name evidence="6" type="ORF">LZ538_05275</name>
</gene>
<keyword evidence="7" id="KW-1185">Reference proteome</keyword>
<organism evidence="6 7">
    <name type="scientific">Sphingomonas hankyongi</name>
    <dbReference type="NCBI Taxonomy" id="2908209"/>
    <lineage>
        <taxon>Bacteria</taxon>
        <taxon>Pseudomonadati</taxon>
        <taxon>Pseudomonadota</taxon>
        <taxon>Alphaproteobacteria</taxon>
        <taxon>Sphingomonadales</taxon>
        <taxon>Sphingomonadaceae</taxon>
        <taxon>Sphingomonas</taxon>
    </lineage>
</organism>
<accession>A0ABT0S0U6</accession>
<dbReference type="RefSeq" id="WP_249830965.1">
    <property type="nucleotide sequence ID" value="NZ_JAMGBE010000002.1"/>
</dbReference>
<dbReference type="Proteomes" id="UP001165342">
    <property type="component" value="Unassembled WGS sequence"/>
</dbReference>
<sequence>MMTIKRLISDGLAHYSAGRTREELTERPIQTGALPWRLGPKKRVEVLLVTGRRSRRWTIPKGWPMTGKSLAEAAAVEAFEEAGVRGKVEEEPLGAFNHTKQSVPFGLLEVRILVHTLSVERELDKWPELGQRRRKWFSLKEAAEKVESDELRALIIESAERTLSVRPPKKKAGAKA</sequence>
<dbReference type="Gene3D" id="3.90.79.10">
    <property type="entry name" value="Nucleoside Triphosphate Pyrophosphohydrolase"/>
    <property type="match status" value="1"/>
</dbReference>
<evidence type="ECO:0000256" key="1">
    <source>
        <dbReference type="ARBA" id="ARBA00001946"/>
    </source>
</evidence>
<keyword evidence="4" id="KW-0460">Magnesium</keyword>
<evidence type="ECO:0000313" key="7">
    <source>
        <dbReference type="Proteomes" id="UP001165342"/>
    </source>
</evidence>
<dbReference type="GO" id="GO:0016787">
    <property type="term" value="F:hydrolase activity"/>
    <property type="evidence" value="ECO:0007669"/>
    <property type="project" value="UniProtKB-KW"/>
</dbReference>
<dbReference type="PANTHER" id="PTHR12629:SF0">
    <property type="entry name" value="DIPHOSPHOINOSITOL-POLYPHOSPHATE DIPHOSPHATASE"/>
    <property type="match status" value="1"/>
</dbReference>
<evidence type="ECO:0000259" key="5">
    <source>
        <dbReference type="PROSITE" id="PS51462"/>
    </source>
</evidence>
<dbReference type="InterPro" id="IPR047198">
    <property type="entry name" value="DDP-like_NUDIX"/>
</dbReference>
<dbReference type="SUPFAM" id="SSF55811">
    <property type="entry name" value="Nudix"/>
    <property type="match status" value="1"/>
</dbReference>
<dbReference type="PROSITE" id="PS51462">
    <property type="entry name" value="NUDIX"/>
    <property type="match status" value="1"/>
</dbReference>
<dbReference type="EMBL" id="JAMGBE010000002">
    <property type="protein sequence ID" value="MCL6729468.1"/>
    <property type="molecule type" value="Genomic_DNA"/>
</dbReference>